<dbReference type="Gene3D" id="1.10.600.10">
    <property type="entry name" value="Farnesyl Diphosphate Synthase"/>
    <property type="match status" value="1"/>
</dbReference>
<dbReference type="InterPro" id="IPR034741">
    <property type="entry name" value="Terpene_cyclase-like_1_C"/>
</dbReference>
<dbReference type="GO" id="GO:0010333">
    <property type="term" value="F:terpene synthase activity"/>
    <property type="evidence" value="ECO:0007669"/>
    <property type="project" value="InterPro"/>
</dbReference>
<organism evidence="5 6">
    <name type="scientific">Rhynchospora pubera</name>
    <dbReference type="NCBI Taxonomy" id="906938"/>
    <lineage>
        <taxon>Eukaryota</taxon>
        <taxon>Viridiplantae</taxon>
        <taxon>Streptophyta</taxon>
        <taxon>Embryophyta</taxon>
        <taxon>Tracheophyta</taxon>
        <taxon>Spermatophyta</taxon>
        <taxon>Magnoliopsida</taxon>
        <taxon>Liliopsida</taxon>
        <taxon>Poales</taxon>
        <taxon>Cyperaceae</taxon>
        <taxon>Cyperoideae</taxon>
        <taxon>Rhynchosporeae</taxon>
        <taxon>Rhynchospora</taxon>
    </lineage>
</organism>
<evidence type="ECO:0000256" key="2">
    <source>
        <dbReference type="ARBA" id="ARBA00022723"/>
    </source>
</evidence>
<dbReference type="InterPro" id="IPR008949">
    <property type="entry name" value="Isoprenoid_synthase_dom_sf"/>
</dbReference>
<keyword evidence="6" id="KW-1185">Reference proteome</keyword>
<gene>
    <name evidence="5" type="ORF">LUZ62_042386</name>
</gene>
<evidence type="ECO:0000259" key="4">
    <source>
        <dbReference type="Pfam" id="PF03936"/>
    </source>
</evidence>
<dbReference type="InterPro" id="IPR005630">
    <property type="entry name" value="Terpene_synthase_metal-bd"/>
</dbReference>
<dbReference type="PANTHER" id="PTHR31225:SF252">
    <property type="entry name" value="TERPENE SYNTHASE 12-RELATED"/>
    <property type="match status" value="1"/>
</dbReference>
<sequence length="348" mass="40780">MERLHTRWFIDQYKTDEQMIPSLGELAMLDFNLMQELYKSELKDVSRWWSSLQLYEKLPFIRDRLVENYLWSLGGAFEPEHSSNRIAQTQANCLVTTIDDIYDVYASLNELEAFTVAIEQWDIAAAEALPEYMQICLSALFSTVEDQGHEVFKKKGLDIIPYLRRAWKDLCRAYLKEARWYNNGYVPTLDEYLENAWASISGHIVFSYAYCINNYVTSDQLEKFLSGYPDIVRYSSITFRLYNDMGTSIVEQERGDIKKSVQCYMHHNGVTEFVARKEIKEMIRKYWTLINGETLGNYCAFEKYLKNVACNMTRMAQCNYQHGDGYGKPDRETKDQITSLLFDPIKLI</sequence>
<comment type="caution">
    <text evidence="5">The sequence shown here is derived from an EMBL/GenBank/DDBJ whole genome shotgun (WGS) entry which is preliminary data.</text>
</comment>
<comment type="cofactor">
    <cofactor evidence="1">
        <name>Mg(2+)</name>
        <dbReference type="ChEBI" id="CHEBI:18420"/>
    </cofactor>
</comment>
<keyword evidence="2" id="KW-0479">Metal-binding</keyword>
<dbReference type="EMBL" id="JAMFTS010000002">
    <property type="protein sequence ID" value="KAJ4791140.1"/>
    <property type="molecule type" value="Genomic_DNA"/>
</dbReference>
<dbReference type="PANTHER" id="PTHR31225">
    <property type="entry name" value="OS04G0344100 PROTEIN-RELATED"/>
    <property type="match status" value="1"/>
</dbReference>
<reference evidence="5" key="1">
    <citation type="submission" date="2022-08" db="EMBL/GenBank/DDBJ databases">
        <authorList>
            <person name="Marques A."/>
        </authorList>
    </citation>
    <scope>NUCLEOTIDE SEQUENCE</scope>
    <source>
        <strain evidence="5">RhyPub2mFocal</strain>
        <tissue evidence="5">Leaves</tissue>
    </source>
</reference>
<evidence type="ECO:0000313" key="6">
    <source>
        <dbReference type="Proteomes" id="UP001140206"/>
    </source>
</evidence>
<dbReference type="Pfam" id="PF03936">
    <property type="entry name" value="Terpene_synth_C"/>
    <property type="match status" value="1"/>
</dbReference>
<accession>A0AAV8FG65</accession>
<dbReference type="InterPro" id="IPR050148">
    <property type="entry name" value="Terpene_synthase-like"/>
</dbReference>
<evidence type="ECO:0000256" key="3">
    <source>
        <dbReference type="ARBA" id="ARBA00022842"/>
    </source>
</evidence>
<name>A0AAV8FG65_9POAL</name>
<proteinExistence type="predicted"/>
<dbReference type="FunFam" id="1.10.600.10:FF:000007">
    <property type="entry name" value="Isoprene synthase, chloroplastic"/>
    <property type="match status" value="1"/>
</dbReference>
<dbReference type="SFLD" id="SFLDS00005">
    <property type="entry name" value="Isoprenoid_Synthase_Type_I"/>
    <property type="match status" value="1"/>
</dbReference>
<evidence type="ECO:0000256" key="1">
    <source>
        <dbReference type="ARBA" id="ARBA00001946"/>
    </source>
</evidence>
<keyword evidence="3" id="KW-0460">Magnesium</keyword>
<protein>
    <submittedName>
        <fullName evidence="5">Terpene synthase</fullName>
    </submittedName>
</protein>
<dbReference type="SFLD" id="SFLDG01019">
    <property type="entry name" value="Terpene_Cyclase_Like_1_C_Termi"/>
    <property type="match status" value="1"/>
</dbReference>
<evidence type="ECO:0000313" key="5">
    <source>
        <dbReference type="EMBL" id="KAJ4791140.1"/>
    </source>
</evidence>
<dbReference type="AlphaFoldDB" id="A0AAV8FG65"/>
<dbReference type="Proteomes" id="UP001140206">
    <property type="component" value="Chromosome 2"/>
</dbReference>
<dbReference type="SUPFAM" id="SSF48576">
    <property type="entry name" value="Terpenoid synthases"/>
    <property type="match status" value="1"/>
</dbReference>
<dbReference type="GO" id="GO:0000287">
    <property type="term" value="F:magnesium ion binding"/>
    <property type="evidence" value="ECO:0007669"/>
    <property type="project" value="InterPro"/>
</dbReference>
<dbReference type="GO" id="GO:0016114">
    <property type="term" value="P:terpenoid biosynthetic process"/>
    <property type="evidence" value="ECO:0007669"/>
    <property type="project" value="InterPro"/>
</dbReference>
<feature type="domain" description="Terpene synthase metal-binding" evidence="4">
    <location>
        <begin position="51"/>
        <end position="287"/>
    </location>
</feature>